<proteinExistence type="inferred from homology"/>
<dbReference type="InterPro" id="IPR020904">
    <property type="entry name" value="Sc_DH/Rdtase_CS"/>
</dbReference>
<comment type="caution">
    <text evidence="3">The sequence shown here is derived from an EMBL/GenBank/DDBJ whole genome shotgun (WGS) entry which is preliminary data.</text>
</comment>
<dbReference type="PANTHER" id="PTHR42760">
    <property type="entry name" value="SHORT-CHAIN DEHYDROGENASES/REDUCTASES FAMILY MEMBER"/>
    <property type="match status" value="1"/>
</dbReference>
<organism evidence="3 4">
    <name type="scientific">Variimorphobacter saccharofermentans</name>
    <dbReference type="NCBI Taxonomy" id="2755051"/>
    <lineage>
        <taxon>Bacteria</taxon>
        <taxon>Bacillati</taxon>
        <taxon>Bacillota</taxon>
        <taxon>Clostridia</taxon>
        <taxon>Lachnospirales</taxon>
        <taxon>Lachnospiraceae</taxon>
        <taxon>Variimorphobacter</taxon>
    </lineage>
</organism>
<sequence length="256" mass="27415">MNLFDLSGKVAVVTGASSGIGADAAIAYAEAGADVAILARRMEKLEVVKRKVEELGRKALAVPCDVSSEESIKHAVEVVLSEYPKIDILLNCAGIAVRGGVEDVTIEDWDKSFDINVRGYFLMSKYILPVMVKNNYGKIVNISSVNAIIADKYDKLIRIPYNSSKAAVVGLTTGMAAAYAKYNITVNAVGPGFFITEMTTEMAKSFVFKKMYNAIVPAGRAGEQGEVNGTILYLSSDASKYVQGQFICVDGGVSIV</sequence>
<dbReference type="GO" id="GO:0048038">
    <property type="term" value="F:quinone binding"/>
    <property type="evidence" value="ECO:0007669"/>
    <property type="project" value="TreeGrafter"/>
</dbReference>
<accession>A0A839K584</accession>
<dbReference type="PROSITE" id="PS00061">
    <property type="entry name" value="ADH_SHORT"/>
    <property type="match status" value="1"/>
</dbReference>
<comment type="similarity">
    <text evidence="1">Belongs to the short-chain dehydrogenases/reductases (SDR) family.</text>
</comment>
<dbReference type="GO" id="GO:0006633">
    <property type="term" value="P:fatty acid biosynthetic process"/>
    <property type="evidence" value="ECO:0007669"/>
    <property type="project" value="TreeGrafter"/>
</dbReference>
<dbReference type="GO" id="GO:0008206">
    <property type="term" value="P:bile acid metabolic process"/>
    <property type="evidence" value="ECO:0007669"/>
    <property type="project" value="UniProtKB-ARBA"/>
</dbReference>
<dbReference type="EMBL" id="JACEGA010000001">
    <property type="protein sequence ID" value="MBB2184219.1"/>
    <property type="molecule type" value="Genomic_DNA"/>
</dbReference>
<dbReference type="GO" id="GO:0016616">
    <property type="term" value="F:oxidoreductase activity, acting on the CH-OH group of donors, NAD or NADP as acceptor"/>
    <property type="evidence" value="ECO:0007669"/>
    <property type="project" value="TreeGrafter"/>
</dbReference>
<protein>
    <submittedName>
        <fullName evidence="3">SDR family oxidoreductase</fullName>
    </submittedName>
</protein>
<dbReference type="PANTHER" id="PTHR42760:SF133">
    <property type="entry name" value="3-OXOACYL-[ACYL-CARRIER-PROTEIN] REDUCTASE"/>
    <property type="match status" value="1"/>
</dbReference>
<evidence type="ECO:0000313" key="3">
    <source>
        <dbReference type="EMBL" id="MBB2184219.1"/>
    </source>
</evidence>
<dbReference type="Pfam" id="PF13561">
    <property type="entry name" value="adh_short_C2"/>
    <property type="match status" value="1"/>
</dbReference>
<name>A0A839K584_9FIRM</name>
<evidence type="ECO:0000313" key="4">
    <source>
        <dbReference type="Proteomes" id="UP000574276"/>
    </source>
</evidence>
<dbReference type="PRINTS" id="PR00080">
    <property type="entry name" value="SDRFAMILY"/>
</dbReference>
<dbReference type="RefSeq" id="WP_228353810.1">
    <property type="nucleotide sequence ID" value="NZ_JACEGA010000001.1"/>
</dbReference>
<dbReference type="FunFam" id="3.40.50.720:FF:000084">
    <property type="entry name" value="Short-chain dehydrogenase reductase"/>
    <property type="match status" value="1"/>
</dbReference>
<dbReference type="Proteomes" id="UP000574276">
    <property type="component" value="Unassembled WGS sequence"/>
</dbReference>
<keyword evidence="4" id="KW-1185">Reference proteome</keyword>
<dbReference type="PRINTS" id="PR00081">
    <property type="entry name" value="GDHRDH"/>
</dbReference>
<reference evidence="3 4" key="1">
    <citation type="submission" date="2020-07" db="EMBL/GenBank/DDBJ databases">
        <title>Characterization and genome sequencing of isolate MD1, a novel member within the family Lachnospiraceae.</title>
        <authorList>
            <person name="Rettenmaier R."/>
            <person name="Di Bello L."/>
            <person name="Zinser C."/>
            <person name="Scheitz K."/>
            <person name="Liebl W."/>
            <person name="Zverlov V."/>
        </authorList>
    </citation>
    <scope>NUCLEOTIDE SEQUENCE [LARGE SCALE GENOMIC DNA]</scope>
    <source>
        <strain evidence="3 4">MD1</strain>
    </source>
</reference>
<gene>
    <name evidence="3" type="ORF">H0486_15170</name>
</gene>
<evidence type="ECO:0000256" key="1">
    <source>
        <dbReference type="ARBA" id="ARBA00006484"/>
    </source>
</evidence>
<dbReference type="InterPro" id="IPR036291">
    <property type="entry name" value="NAD(P)-bd_dom_sf"/>
</dbReference>
<keyword evidence="2" id="KW-0560">Oxidoreductase</keyword>
<evidence type="ECO:0000256" key="2">
    <source>
        <dbReference type="ARBA" id="ARBA00023002"/>
    </source>
</evidence>
<dbReference type="Gene3D" id="3.40.50.720">
    <property type="entry name" value="NAD(P)-binding Rossmann-like Domain"/>
    <property type="match status" value="1"/>
</dbReference>
<dbReference type="InterPro" id="IPR002347">
    <property type="entry name" value="SDR_fam"/>
</dbReference>
<dbReference type="SUPFAM" id="SSF51735">
    <property type="entry name" value="NAD(P)-binding Rossmann-fold domains"/>
    <property type="match status" value="1"/>
</dbReference>
<dbReference type="AlphaFoldDB" id="A0A839K584"/>